<reference evidence="2" key="1">
    <citation type="submission" date="2020-07" db="EMBL/GenBank/DDBJ databases">
        <title>Huge and variable diversity of episymbiotic CPR bacteria and DPANN archaea in groundwater ecosystems.</title>
        <authorList>
            <person name="He C.Y."/>
            <person name="Keren R."/>
            <person name="Whittaker M."/>
            <person name="Farag I.F."/>
            <person name="Doudna J."/>
            <person name="Cate J.H.D."/>
            <person name="Banfield J.F."/>
        </authorList>
    </citation>
    <scope>NUCLEOTIDE SEQUENCE</scope>
    <source>
        <strain evidence="2">NC_groundwater_1664_Pr3_B-0.1um_52_9</strain>
    </source>
</reference>
<accession>A0A9D6V6U4</accession>
<feature type="domain" description="MaoC-like" evidence="1">
    <location>
        <begin position="19"/>
        <end position="118"/>
    </location>
</feature>
<dbReference type="AlphaFoldDB" id="A0A9D6V6U4"/>
<proteinExistence type="predicted"/>
<dbReference type="Gene3D" id="3.10.129.10">
    <property type="entry name" value="Hotdog Thioesterase"/>
    <property type="match status" value="1"/>
</dbReference>
<protein>
    <submittedName>
        <fullName evidence="2">MaoC family dehydratase</fullName>
    </submittedName>
</protein>
<gene>
    <name evidence="2" type="ORF">HY912_19900</name>
</gene>
<evidence type="ECO:0000313" key="3">
    <source>
        <dbReference type="Proteomes" id="UP000807825"/>
    </source>
</evidence>
<dbReference type="EMBL" id="JACRDE010000521">
    <property type="protein sequence ID" value="MBI5251763.1"/>
    <property type="molecule type" value="Genomic_DNA"/>
</dbReference>
<organism evidence="2 3">
    <name type="scientific">Desulfomonile tiedjei</name>
    <dbReference type="NCBI Taxonomy" id="2358"/>
    <lineage>
        <taxon>Bacteria</taxon>
        <taxon>Pseudomonadati</taxon>
        <taxon>Thermodesulfobacteriota</taxon>
        <taxon>Desulfomonilia</taxon>
        <taxon>Desulfomonilales</taxon>
        <taxon>Desulfomonilaceae</taxon>
        <taxon>Desulfomonile</taxon>
    </lineage>
</organism>
<evidence type="ECO:0000313" key="2">
    <source>
        <dbReference type="EMBL" id="MBI5251763.1"/>
    </source>
</evidence>
<dbReference type="Pfam" id="PF01575">
    <property type="entry name" value="MaoC_dehydratas"/>
    <property type="match status" value="1"/>
</dbReference>
<dbReference type="InterPro" id="IPR029069">
    <property type="entry name" value="HotDog_dom_sf"/>
</dbReference>
<comment type="caution">
    <text evidence="2">The sequence shown here is derived from an EMBL/GenBank/DDBJ whole genome shotgun (WGS) entry which is preliminary data.</text>
</comment>
<dbReference type="InterPro" id="IPR002539">
    <property type="entry name" value="MaoC-like_dom"/>
</dbReference>
<name>A0A9D6V6U4_9BACT</name>
<sequence>MTFTTPVEDRYFEDYIPGTVHEFGSITVEEAEIISFAQRFDPQPFHTDPVAARKSVFGGLIASGWHTASLTMRLLVDHYISHVASLGSPGLDELRWLKPVRPGDTLSVRVTLLETQRSSSKPDQGFIRGLTEVLNQHGEVVMTMKSGGFVRCRETDASTAMIGNHV</sequence>
<dbReference type="InterPro" id="IPR052342">
    <property type="entry name" value="MCH/BMMD"/>
</dbReference>
<dbReference type="SUPFAM" id="SSF54637">
    <property type="entry name" value="Thioesterase/thiol ester dehydrase-isomerase"/>
    <property type="match status" value="1"/>
</dbReference>
<dbReference type="Proteomes" id="UP000807825">
    <property type="component" value="Unassembled WGS sequence"/>
</dbReference>
<dbReference type="PANTHER" id="PTHR43664">
    <property type="entry name" value="MONOAMINE OXIDASE-RELATED"/>
    <property type="match status" value="1"/>
</dbReference>
<evidence type="ECO:0000259" key="1">
    <source>
        <dbReference type="Pfam" id="PF01575"/>
    </source>
</evidence>
<dbReference type="PANTHER" id="PTHR43664:SF1">
    <property type="entry name" value="BETA-METHYLMALYL-COA DEHYDRATASE"/>
    <property type="match status" value="1"/>
</dbReference>
<dbReference type="CDD" id="cd03454">
    <property type="entry name" value="YdeM"/>
    <property type="match status" value="1"/>
</dbReference>